<dbReference type="InterPro" id="IPR036554">
    <property type="entry name" value="GHMP_kinase_C_sf"/>
</dbReference>
<dbReference type="EC" id="2.7.1.148" evidence="2 9"/>
<evidence type="ECO:0000256" key="7">
    <source>
        <dbReference type="ARBA" id="ARBA00022840"/>
    </source>
</evidence>
<comment type="caution">
    <text evidence="12">The sequence shown here is derived from an EMBL/GenBank/DDBJ whole genome shotgun (WGS) entry which is preliminary data.</text>
</comment>
<dbReference type="EMBL" id="MEUI01000049">
    <property type="protein sequence ID" value="OGC32553.1"/>
    <property type="molecule type" value="Genomic_DNA"/>
</dbReference>
<dbReference type="HAMAP" id="MF_00061">
    <property type="entry name" value="IspE"/>
    <property type="match status" value="1"/>
</dbReference>
<dbReference type="InterPro" id="IPR006204">
    <property type="entry name" value="GHMP_kinase_N_dom"/>
</dbReference>
<dbReference type="InterPro" id="IPR020568">
    <property type="entry name" value="Ribosomal_Su5_D2-typ_SF"/>
</dbReference>
<dbReference type="PIRSF" id="PIRSF010376">
    <property type="entry name" value="IspE"/>
    <property type="match status" value="1"/>
</dbReference>
<dbReference type="NCBIfam" id="TIGR00154">
    <property type="entry name" value="ispE"/>
    <property type="match status" value="1"/>
</dbReference>
<dbReference type="InterPro" id="IPR013750">
    <property type="entry name" value="GHMP_kinase_C_dom"/>
</dbReference>
<evidence type="ECO:0000256" key="3">
    <source>
        <dbReference type="ARBA" id="ARBA00017473"/>
    </source>
</evidence>
<accession>A0A1F4TKJ3</accession>
<evidence type="ECO:0000256" key="5">
    <source>
        <dbReference type="ARBA" id="ARBA00022741"/>
    </source>
</evidence>
<gene>
    <name evidence="9" type="primary">ispE</name>
    <name evidence="12" type="ORF">A2462_02980</name>
</gene>
<comment type="similarity">
    <text evidence="1 9">Belongs to the GHMP kinase family. IspE subfamily.</text>
</comment>
<dbReference type="Gene3D" id="3.30.230.10">
    <property type="match status" value="1"/>
</dbReference>
<feature type="domain" description="GHMP kinase N-terminal" evidence="10">
    <location>
        <begin position="63"/>
        <end position="146"/>
    </location>
</feature>
<dbReference type="Pfam" id="PF00288">
    <property type="entry name" value="GHMP_kinases_N"/>
    <property type="match status" value="1"/>
</dbReference>
<proteinExistence type="inferred from homology"/>
<evidence type="ECO:0000313" key="12">
    <source>
        <dbReference type="EMBL" id="OGC32553.1"/>
    </source>
</evidence>
<feature type="active site" evidence="9">
    <location>
        <position position="8"/>
    </location>
</feature>
<dbReference type="InterPro" id="IPR004424">
    <property type="entry name" value="IspE"/>
</dbReference>
<evidence type="ECO:0000256" key="8">
    <source>
        <dbReference type="ARBA" id="ARBA00032554"/>
    </source>
</evidence>
<dbReference type="UniPathway" id="UPA00056">
    <property type="reaction ID" value="UER00094"/>
</dbReference>
<evidence type="ECO:0000256" key="9">
    <source>
        <dbReference type="HAMAP-Rule" id="MF_00061"/>
    </source>
</evidence>
<dbReference type="PANTHER" id="PTHR43527">
    <property type="entry name" value="4-DIPHOSPHOCYTIDYL-2-C-METHYL-D-ERYTHRITOL KINASE, CHLOROPLASTIC"/>
    <property type="match status" value="1"/>
</dbReference>
<organism evidence="12 13">
    <name type="scientific">candidate division WOR-1 bacterium RIFOXYC2_FULL_41_25</name>
    <dbReference type="NCBI Taxonomy" id="1802586"/>
    <lineage>
        <taxon>Bacteria</taxon>
        <taxon>Bacillati</taxon>
        <taxon>Saganbacteria</taxon>
    </lineage>
</organism>
<evidence type="ECO:0000256" key="1">
    <source>
        <dbReference type="ARBA" id="ARBA00009684"/>
    </source>
</evidence>
<keyword evidence="7 9" id="KW-0067">ATP-binding</keyword>
<sequence>MKLKAFAKLNLSLRVFETRSDGFHEIESVMQSVSLCDYVTLTPISSGIEVVCDNPAVPQGKDNIVYKAAEAFLKIKDQRSKIKGMKIHIEKHIPMAAGLAGGSTDAAAVLFGLNQLTSHESQDTNDELLVLAAQVGSDVPFCLTGGTCLVKGRGEVVEKQESWPKTYFVLVCPGIQVSSKWAYDEFDRLQLNLSDQIKNDLEPAVVSKYKEIADIKEQLLKLGCSESQMSGSGSSVFGVVKHKTDAEEILRKIKSGYAQSYLVENVDKGVEIVSVN</sequence>
<feature type="domain" description="GHMP kinase C-terminal" evidence="11">
    <location>
        <begin position="191"/>
        <end position="258"/>
    </location>
</feature>
<comment type="function">
    <text evidence="9">Catalyzes the phosphorylation of the position 2 hydroxy group of 4-diphosphocytidyl-2C-methyl-D-erythritol.</text>
</comment>
<name>A0A1F4TKJ3_UNCSA</name>
<keyword evidence="4 9" id="KW-0808">Transferase</keyword>
<comment type="pathway">
    <text evidence="9">Isoprenoid biosynthesis; isopentenyl diphosphate biosynthesis via DXP pathway; isopentenyl diphosphate from 1-deoxy-D-xylulose 5-phosphate: step 3/6.</text>
</comment>
<dbReference type="SUPFAM" id="SSF54211">
    <property type="entry name" value="Ribosomal protein S5 domain 2-like"/>
    <property type="match status" value="1"/>
</dbReference>
<evidence type="ECO:0000259" key="10">
    <source>
        <dbReference type="Pfam" id="PF00288"/>
    </source>
</evidence>
<evidence type="ECO:0000256" key="2">
    <source>
        <dbReference type="ARBA" id="ARBA00012052"/>
    </source>
</evidence>
<dbReference type="InterPro" id="IPR014721">
    <property type="entry name" value="Ribsml_uS5_D2-typ_fold_subgr"/>
</dbReference>
<keyword evidence="5 9" id="KW-0547">Nucleotide-binding</keyword>
<dbReference type="Pfam" id="PF08544">
    <property type="entry name" value="GHMP_kinases_C"/>
    <property type="match status" value="1"/>
</dbReference>
<evidence type="ECO:0000259" key="11">
    <source>
        <dbReference type="Pfam" id="PF08544"/>
    </source>
</evidence>
<dbReference type="GO" id="GO:0019288">
    <property type="term" value="P:isopentenyl diphosphate biosynthetic process, methylerythritol 4-phosphate pathway"/>
    <property type="evidence" value="ECO:0007669"/>
    <property type="project" value="UniProtKB-UniRule"/>
</dbReference>
<dbReference type="GO" id="GO:0016114">
    <property type="term" value="P:terpenoid biosynthetic process"/>
    <property type="evidence" value="ECO:0007669"/>
    <property type="project" value="UniProtKB-UniRule"/>
</dbReference>
<dbReference type="Proteomes" id="UP000177309">
    <property type="component" value="Unassembled WGS sequence"/>
</dbReference>
<dbReference type="AlphaFoldDB" id="A0A1F4TKJ3"/>
<reference evidence="12 13" key="1">
    <citation type="journal article" date="2016" name="Nat. Commun.">
        <title>Thousands of microbial genomes shed light on interconnected biogeochemical processes in an aquifer system.</title>
        <authorList>
            <person name="Anantharaman K."/>
            <person name="Brown C.T."/>
            <person name="Hug L.A."/>
            <person name="Sharon I."/>
            <person name="Castelle C.J."/>
            <person name="Probst A.J."/>
            <person name="Thomas B.C."/>
            <person name="Singh A."/>
            <person name="Wilkins M.J."/>
            <person name="Karaoz U."/>
            <person name="Brodie E.L."/>
            <person name="Williams K.H."/>
            <person name="Hubbard S.S."/>
            <person name="Banfield J.F."/>
        </authorList>
    </citation>
    <scope>NUCLEOTIDE SEQUENCE [LARGE SCALE GENOMIC DNA]</scope>
</reference>
<protein>
    <recommendedName>
        <fullName evidence="3 9">4-diphosphocytidyl-2-C-methyl-D-erythritol kinase</fullName>
        <shortName evidence="9">CMK</shortName>
        <ecNumber evidence="2 9">2.7.1.148</ecNumber>
    </recommendedName>
    <alternativeName>
        <fullName evidence="8 9">4-(cytidine-5'-diphospho)-2-C-methyl-D-erythritol kinase</fullName>
    </alternativeName>
</protein>
<dbReference type="SUPFAM" id="SSF55060">
    <property type="entry name" value="GHMP Kinase, C-terminal domain"/>
    <property type="match status" value="1"/>
</dbReference>
<feature type="binding site" evidence="9">
    <location>
        <begin position="94"/>
        <end position="104"/>
    </location>
    <ligand>
        <name>ATP</name>
        <dbReference type="ChEBI" id="CHEBI:30616"/>
    </ligand>
</feature>
<feature type="active site" evidence="9">
    <location>
        <position position="138"/>
    </location>
</feature>
<evidence type="ECO:0000256" key="6">
    <source>
        <dbReference type="ARBA" id="ARBA00022777"/>
    </source>
</evidence>
<evidence type="ECO:0000256" key="4">
    <source>
        <dbReference type="ARBA" id="ARBA00022679"/>
    </source>
</evidence>
<keyword evidence="9" id="KW-0414">Isoprene biosynthesis</keyword>
<dbReference type="GO" id="GO:0005524">
    <property type="term" value="F:ATP binding"/>
    <property type="evidence" value="ECO:0007669"/>
    <property type="project" value="UniProtKB-UniRule"/>
</dbReference>
<comment type="catalytic activity">
    <reaction evidence="9">
        <text>4-CDP-2-C-methyl-D-erythritol + ATP = 4-CDP-2-C-methyl-D-erythritol 2-phosphate + ADP + H(+)</text>
        <dbReference type="Rhea" id="RHEA:18437"/>
        <dbReference type="ChEBI" id="CHEBI:15378"/>
        <dbReference type="ChEBI" id="CHEBI:30616"/>
        <dbReference type="ChEBI" id="CHEBI:57823"/>
        <dbReference type="ChEBI" id="CHEBI:57919"/>
        <dbReference type="ChEBI" id="CHEBI:456216"/>
        <dbReference type="EC" id="2.7.1.148"/>
    </reaction>
</comment>
<dbReference type="Gene3D" id="3.30.70.890">
    <property type="entry name" value="GHMP kinase, C-terminal domain"/>
    <property type="match status" value="1"/>
</dbReference>
<dbReference type="PANTHER" id="PTHR43527:SF2">
    <property type="entry name" value="4-DIPHOSPHOCYTIDYL-2-C-METHYL-D-ERYTHRITOL KINASE, CHLOROPLASTIC"/>
    <property type="match status" value="1"/>
</dbReference>
<dbReference type="GO" id="GO:0050515">
    <property type="term" value="F:4-(cytidine 5'-diphospho)-2-C-methyl-D-erythritol kinase activity"/>
    <property type="evidence" value="ECO:0007669"/>
    <property type="project" value="UniProtKB-UniRule"/>
</dbReference>
<evidence type="ECO:0000313" key="13">
    <source>
        <dbReference type="Proteomes" id="UP000177309"/>
    </source>
</evidence>
<keyword evidence="6 9" id="KW-0418">Kinase</keyword>